<evidence type="ECO:0000256" key="3">
    <source>
        <dbReference type="ARBA" id="ARBA00023004"/>
    </source>
</evidence>
<dbReference type="Pfam" id="PF09278">
    <property type="entry name" value="MerR-DNA-bind"/>
    <property type="match status" value="1"/>
</dbReference>
<keyword evidence="11" id="KW-1185">Reference proteome</keyword>
<dbReference type="InterPro" id="IPR047057">
    <property type="entry name" value="MerR_fam"/>
</dbReference>
<dbReference type="GO" id="GO:0003677">
    <property type="term" value="F:DNA binding"/>
    <property type="evidence" value="ECO:0007669"/>
    <property type="project" value="UniProtKB-KW"/>
</dbReference>
<evidence type="ECO:0000259" key="9">
    <source>
        <dbReference type="PROSITE" id="PS50937"/>
    </source>
</evidence>
<evidence type="ECO:0000256" key="8">
    <source>
        <dbReference type="SAM" id="MobiDB-lite"/>
    </source>
</evidence>
<feature type="domain" description="HTH merR-type" evidence="9">
    <location>
        <begin position="10"/>
        <end position="78"/>
    </location>
</feature>
<dbReference type="GO" id="GO:0006979">
    <property type="term" value="P:response to oxidative stress"/>
    <property type="evidence" value="ECO:0007669"/>
    <property type="project" value="InterPro"/>
</dbReference>
<dbReference type="InterPro" id="IPR010211">
    <property type="entry name" value="Redox-sen_tscrpt-act_SoxR"/>
</dbReference>
<feature type="compositionally biased region" description="Low complexity" evidence="8">
    <location>
        <begin position="181"/>
        <end position="196"/>
    </location>
</feature>
<evidence type="ECO:0000256" key="2">
    <source>
        <dbReference type="ARBA" id="ARBA00022723"/>
    </source>
</evidence>
<proteinExistence type="predicted"/>
<keyword evidence="3" id="KW-0408">Iron</keyword>
<evidence type="ECO:0000313" key="10">
    <source>
        <dbReference type="EMBL" id="QKW50658.1"/>
    </source>
</evidence>
<name>A0A7H8NA80_9ACTN</name>
<keyword evidence="6" id="KW-0238">DNA-binding</keyword>
<dbReference type="InterPro" id="IPR000551">
    <property type="entry name" value="MerR-type_HTH_dom"/>
</dbReference>
<organism evidence="10 11">
    <name type="scientific">Streptomyces buecherae</name>
    <dbReference type="NCBI Taxonomy" id="2763006"/>
    <lineage>
        <taxon>Bacteria</taxon>
        <taxon>Bacillati</taxon>
        <taxon>Actinomycetota</taxon>
        <taxon>Actinomycetes</taxon>
        <taxon>Kitasatosporales</taxon>
        <taxon>Streptomycetaceae</taxon>
        <taxon>Streptomyces</taxon>
    </lineage>
</organism>
<dbReference type="Pfam" id="PF00376">
    <property type="entry name" value="MerR"/>
    <property type="match status" value="1"/>
</dbReference>
<evidence type="ECO:0000256" key="1">
    <source>
        <dbReference type="ARBA" id="ARBA00022714"/>
    </source>
</evidence>
<dbReference type="Gene3D" id="1.10.1660.10">
    <property type="match status" value="1"/>
</dbReference>
<gene>
    <name evidence="10" type="primary">soxR</name>
    <name evidence="10" type="ORF">HUT08_15195</name>
</gene>
<dbReference type="PROSITE" id="PS50937">
    <property type="entry name" value="HTH_MERR_2"/>
    <property type="match status" value="1"/>
</dbReference>
<protein>
    <submittedName>
        <fullName evidence="10">Redox-sensitive transcriptional activator SoxR</fullName>
    </submittedName>
</protein>
<dbReference type="Proteomes" id="UP000509303">
    <property type="component" value="Chromosome"/>
</dbReference>
<dbReference type="SMART" id="SM00422">
    <property type="entry name" value="HTH_MERR"/>
    <property type="match status" value="1"/>
</dbReference>
<feature type="region of interest" description="Disordered" evidence="8">
    <location>
        <begin position="143"/>
        <end position="196"/>
    </location>
</feature>
<dbReference type="GO" id="GO:0003700">
    <property type="term" value="F:DNA-binding transcription factor activity"/>
    <property type="evidence" value="ECO:0007669"/>
    <property type="project" value="InterPro"/>
</dbReference>
<evidence type="ECO:0000313" key="11">
    <source>
        <dbReference type="Proteomes" id="UP000509303"/>
    </source>
</evidence>
<dbReference type="CDD" id="cd01110">
    <property type="entry name" value="HTH_SoxR"/>
    <property type="match status" value="1"/>
</dbReference>
<keyword evidence="4" id="KW-0411">Iron-sulfur</keyword>
<keyword evidence="2" id="KW-0479">Metal-binding</keyword>
<keyword evidence="7" id="KW-0804">Transcription</keyword>
<dbReference type="PANTHER" id="PTHR30204">
    <property type="entry name" value="REDOX-CYCLING DRUG-SENSING TRANSCRIPTIONAL ACTIVATOR SOXR"/>
    <property type="match status" value="1"/>
</dbReference>
<dbReference type="NCBIfam" id="TIGR01950">
    <property type="entry name" value="SoxR"/>
    <property type="match status" value="1"/>
</dbReference>
<evidence type="ECO:0000256" key="7">
    <source>
        <dbReference type="ARBA" id="ARBA00023163"/>
    </source>
</evidence>
<feature type="compositionally biased region" description="Low complexity" evidence="8">
    <location>
        <begin position="160"/>
        <end position="173"/>
    </location>
</feature>
<dbReference type="PRINTS" id="PR00040">
    <property type="entry name" value="HTHMERR"/>
</dbReference>
<sequence>MTQLSKNRYELTVGELSERSGVPASALRFYERQGLIQSRRTSGNQRRFARDTLRRVAFVRVSQRVGIPLATIRDVLGLLPEERTPDRDDWAKVSQCWQADLNARIRQLEKLRDHLTDCIGCGCLSIDRCALANPYDQLGAEGNGPRRLLTGGPEEAAADTGTTAPARGSAAGARGRRAAPRRTVAAKQATGARTATVPATAAAREYECCASCDDAV</sequence>
<dbReference type="InterPro" id="IPR015358">
    <property type="entry name" value="Tscrpt_reg_MerR_DNA-bd"/>
</dbReference>
<dbReference type="AlphaFoldDB" id="A0A7H8NA80"/>
<dbReference type="SUPFAM" id="SSF46955">
    <property type="entry name" value="Putative DNA-binding domain"/>
    <property type="match status" value="1"/>
</dbReference>
<dbReference type="GO" id="GO:0051537">
    <property type="term" value="F:2 iron, 2 sulfur cluster binding"/>
    <property type="evidence" value="ECO:0007669"/>
    <property type="project" value="UniProtKB-KW"/>
</dbReference>
<keyword evidence="1" id="KW-0001">2Fe-2S</keyword>
<reference evidence="10 11" key="1">
    <citation type="submission" date="2020-06" db="EMBL/GenBank/DDBJ databases">
        <title>Genome mining for natural products.</title>
        <authorList>
            <person name="Zhang B."/>
            <person name="Shi J."/>
            <person name="Ge H."/>
        </authorList>
    </citation>
    <scope>NUCLEOTIDE SEQUENCE [LARGE SCALE GENOMIC DNA]</scope>
    <source>
        <strain evidence="10 11">NA00687</strain>
    </source>
</reference>
<dbReference type="PANTHER" id="PTHR30204:SF0">
    <property type="entry name" value="REDOX-SENSITIVE TRANSCRIPTIONAL ACTIVATOR SOXR"/>
    <property type="match status" value="1"/>
</dbReference>
<dbReference type="GO" id="GO:0046872">
    <property type="term" value="F:metal ion binding"/>
    <property type="evidence" value="ECO:0007669"/>
    <property type="project" value="UniProtKB-KW"/>
</dbReference>
<dbReference type="EMBL" id="CP054929">
    <property type="protein sequence ID" value="QKW50658.1"/>
    <property type="molecule type" value="Genomic_DNA"/>
</dbReference>
<evidence type="ECO:0000256" key="5">
    <source>
        <dbReference type="ARBA" id="ARBA00023015"/>
    </source>
</evidence>
<accession>A0A7H8NA80</accession>
<dbReference type="InterPro" id="IPR009061">
    <property type="entry name" value="DNA-bd_dom_put_sf"/>
</dbReference>
<evidence type="ECO:0000256" key="4">
    <source>
        <dbReference type="ARBA" id="ARBA00023014"/>
    </source>
</evidence>
<evidence type="ECO:0000256" key="6">
    <source>
        <dbReference type="ARBA" id="ARBA00023125"/>
    </source>
</evidence>
<keyword evidence="5" id="KW-0805">Transcription regulation</keyword>